<dbReference type="EMBL" id="JAJAGO010000015">
    <property type="protein sequence ID" value="MCT2593736.1"/>
    <property type="molecule type" value="Genomic_DNA"/>
</dbReference>
<accession>A0ABT2JYM8</accession>
<proteinExistence type="predicted"/>
<organism evidence="3 5">
    <name type="scientific">Streptomyces gossypii</name>
    <dbReference type="NCBI Taxonomy" id="2883101"/>
    <lineage>
        <taxon>Bacteria</taxon>
        <taxon>Bacillati</taxon>
        <taxon>Actinomycetota</taxon>
        <taxon>Actinomycetes</taxon>
        <taxon>Kitasatosporales</taxon>
        <taxon>Streptomycetaceae</taxon>
        <taxon>Streptomyces</taxon>
    </lineage>
</organism>
<evidence type="ECO:0000313" key="3">
    <source>
        <dbReference type="EMBL" id="MCT2593003.1"/>
    </source>
</evidence>
<dbReference type="RefSeq" id="WP_260220353.1">
    <property type="nucleotide sequence ID" value="NZ_JAJAGO010000012.1"/>
</dbReference>
<protein>
    <recommendedName>
        <fullName evidence="2">DUF7848 domain-containing protein</fullName>
    </recommendedName>
</protein>
<evidence type="ECO:0000259" key="2">
    <source>
        <dbReference type="Pfam" id="PF25232"/>
    </source>
</evidence>
<dbReference type="Pfam" id="PF25232">
    <property type="entry name" value="DUF7848"/>
    <property type="match status" value="1"/>
</dbReference>
<evidence type="ECO:0000256" key="1">
    <source>
        <dbReference type="SAM" id="MobiDB-lite"/>
    </source>
</evidence>
<comment type="caution">
    <text evidence="3">The sequence shown here is derived from an EMBL/GenBank/DDBJ whole genome shotgun (WGS) entry which is preliminary data.</text>
</comment>
<dbReference type="Proteomes" id="UP001156389">
    <property type="component" value="Unassembled WGS sequence"/>
</dbReference>
<gene>
    <name evidence="3" type="ORF">LHJ74_24335</name>
    <name evidence="4" type="ORF">LHJ74_28170</name>
</gene>
<reference evidence="3 5" key="1">
    <citation type="submission" date="2021-10" db="EMBL/GenBank/DDBJ databases">
        <title>Streptomyces gossypii sp. nov., isolated from soil collected from cotton field.</title>
        <authorList>
            <person name="Ge X."/>
            <person name="Chen X."/>
            <person name="Liu W."/>
        </authorList>
    </citation>
    <scope>NUCLEOTIDE SEQUENCE [LARGE SCALE GENOMIC DNA]</scope>
    <source>
        <strain evidence="3 5">N2-109</strain>
    </source>
</reference>
<name>A0ABT2JYM8_9ACTN</name>
<sequence length="149" mass="16049">MSVNAQTIRIGDVVRVRGTFRVVRDLRSVPGGGRLLVFTNARPFRLNPAATLDTPGPRAAPGRSPQRSAPAGAPRSWQIAPGSDDDADPVTQAMMCRVCGLTSPQTESAHPGRVWMLEHAGKNPTHRAYHQITRTPWRATLAPSPTTAP</sequence>
<evidence type="ECO:0000313" key="4">
    <source>
        <dbReference type="EMBL" id="MCT2593736.1"/>
    </source>
</evidence>
<dbReference type="EMBL" id="JAJAGO010000012">
    <property type="protein sequence ID" value="MCT2593003.1"/>
    <property type="molecule type" value="Genomic_DNA"/>
</dbReference>
<feature type="domain" description="DUF7848" evidence="2">
    <location>
        <begin position="75"/>
        <end position="142"/>
    </location>
</feature>
<evidence type="ECO:0000313" key="5">
    <source>
        <dbReference type="Proteomes" id="UP001156389"/>
    </source>
</evidence>
<keyword evidence="5" id="KW-1185">Reference proteome</keyword>
<dbReference type="InterPro" id="IPR057170">
    <property type="entry name" value="DUF7848"/>
</dbReference>
<feature type="region of interest" description="Disordered" evidence="1">
    <location>
        <begin position="47"/>
        <end position="89"/>
    </location>
</feature>